<dbReference type="RefSeq" id="WP_121648523.1">
    <property type="nucleotide sequence ID" value="NZ_RCUX01000006.1"/>
</dbReference>
<keyword evidence="3" id="KW-1185">Reference proteome</keyword>
<keyword evidence="1" id="KW-0472">Membrane</keyword>
<protein>
    <submittedName>
        <fullName evidence="2">Uncharacterized protein</fullName>
    </submittedName>
</protein>
<keyword evidence="1" id="KW-0812">Transmembrane</keyword>
<accession>A0A3L7A856</accession>
<sequence length="149" mass="15575">MGMVLRRYRWLLILAIPAGFVIGVALGMALTGGDLVAWGEYVLSLGYFSALMGGLGGLGLYLGVELGDRSLTRGIRARVALAAGGAAAAVFVTLLLIGIVTFLTANPGYVNPLTFVLMWTIPVVLVTAGIAALAVYATETGYRKLRIVT</sequence>
<evidence type="ECO:0000256" key="1">
    <source>
        <dbReference type="SAM" id="Phobius"/>
    </source>
</evidence>
<gene>
    <name evidence="2" type="ORF">D9V32_08730</name>
</gene>
<comment type="caution">
    <text evidence="2">The sequence shown here is derived from an EMBL/GenBank/DDBJ whole genome shotgun (WGS) entry which is preliminary data.</text>
</comment>
<reference evidence="2 3" key="1">
    <citation type="submission" date="2018-10" db="EMBL/GenBank/DDBJ databases">
        <authorList>
            <person name="Li J."/>
        </authorList>
    </citation>
    <scope>NUCLEOTIDE SEQUENCE [LARGE SCALE GENOMIC DNA]</scope>
    <source>
        <strain evidence="2 3">IF 016277</strain>
    </source>
</reference>
<evidence type="ECO:0000313" key="3">
    <source>
        <dbReference type="Proteomes" id="UP000272503"/>
    </source>
</evidence>
<evidence type="ECO:0000313" key="2">
    <source>
        <dbReference type="EMBL" id="RLP75552.1"/>
    </source>
</evidence>
<dbReference type="EMBL" id="RCUX01000006">
    <property type="protein sequence ID" value="RLP75552.1"/>
    <property type="molecule type" value="Genomic_DNA"/>
</dbReference>
<keyword evidence="1" id="KW-1133">Transmembrane helix</keyword>
<organism evidence="2 3">
    <name type="scientific">Mycetocola tolaasinivorans</name>
    <dbReference type="NCBI Taxonomy" id="76635"/>
    <lineage>
        <taxon>Bacteria</taxon>
        <taxon>Bacillati</taxon>
        <taxon>Actinomycetota</taxon>
        <taxon>Actinomycetes</taxon>
        <taxon>Micrococcales</taxon>
        <taxon>Microbacteriaceae</taxon>
        <taxon>Mycetocola</taxon>
    </lineage>
</organism>
<name>A0A3L7A856_9MICO</name>
<proteinExistence type="predicted"/>
<feature type="transmembrane region" description="Helical" evidence="1">
    <location>
        <begin position="115"/>
        <end position="137"/>
    </location>
</feature>
<dbReference type="Proteomes" id="UP000272503">
    <property type="component" value="Unassembled WGS sequence"/>
</dbReference>
<feature type="transmembrane region" description="Helical" evidence="1">
    <location>
        <begin position="79"/>
        <end position="103"/>
    </location>
</feature>
<dbReference type="AlphaFoldDB" id="A0A3L7A856"/>
<feature type="transmembrane region" description="Helical" evidence="1">
    <location>
        <begin position="45"/>
        <end position="67"/>
    </location>
</feature>